<keyword evidence="3 4" id="KW-0663">Pyridoxal phosphate</keyword>
<evidence type="ECO:0000256" key="3">
    <source>
        <dbReference type="ARBA" id="ARBA00022898"/>
    </source>
</evidence>
<protein>
    <submittedName>
        <fullName evidence="6">Cystathionine gamma-lyase</fullName>
    </submittedName>
</protein>
<name>A0A1Y6BD56_9NEIS</name>
<dbReference type="NCBIfam" id="NF005871">
    <property type="entry name" value="PRK07811.1"/>
    <property type="match status" value="1"/>
</dbReference>
<dbReference type="GO" id="GO:0004123">
    <property type="term" value="F:cystathionine gamma-lyase activity"/>
    <property type="evidence" value="ECO:0007669"/>
    <property type="project" value="TreeGrafter"/>
</dbReference>
<evidence type="ECO:0000256" key="2">
    <source>
        <dbReference type="ARBA" id="ARBA00009077"/>
    </source>
</evidence>
<dbReference type="PANTHER" id="PTHR11808:SF15">
    <property type="entry name" value="CYSTATHIONINE GAMMA-LYASE"/>
    <property type="match status" value="1"/>
</dbReference>
<dbReference type="EMBL" id="FXAG01000001">
    <property type="protein sequence ID" value="SME94642.1"/>
    <property type="molecule type" value="Genomic_DNA"/>
</dbReference>
<gene>
    <name evidence="6" type="ORF">SAMN02745746_00273</name>
</gene>
<dbReference type="Gene3D" id="3.90.1150.10">
    <property type="entry name" value="Aspartate Aminotransferase, domain 1"/>
    <property type="match status" value="1"/>
</dbReference>
<sequence>MRFSTKAIHAGLAPDPATGAVMTPVYLTSTFAQQAPGVHQGYDYARTANPTRSALEANLAALEEGAYGLAFASGLAAESAILQTLSSGDHVLCGQDLYGGTYRLMTQVFARFGIASRFVDATDLAAVEAAFTPATRLLWLETPSNPLLTVCDIAALARLAHARGVTVVVDNTFASPYLQQPLTLGADLVLHSTTKYLGGHSDVVGGALVTNDEALYQTLKFLQNAVGAVPGPMDCFLVLRGIKTLALRMRQHCANALELAQHLEEHPEVARVHYPGLPSSPWHELARRQMYAFGGMISLELKGGTERSARFTTRTRLFALAESLGGVESLISLPTTMTHAAIPPEQRHKAGLPDALVRLSVGLEDVEDLIEDVDQAIAASAL</sequence>
<dbReference type="AlphaFoldDB" id="A0A1Y6BD56"/>
<evidence type="ECO:0000313" key="7">
    <source>
        <dbReference type="Proteomes" id="UP000192920"/>
    </source>
</evidence>
<evidence type="ECO:0000313" key="6">
    <source>
        <dbReference type="EMBL" id="SME94642.1"/>
    </source>
</evidence>
<dbReference type="Proteomes" id="UP000192920">
    <property type="component" value="Unassembled WGS sequence"/>
</dbReference>
<dbReference type="GO" id="GO:0005737">
    <property type="term" value="C:cytoplasm"/>
    <property type="evidence" value="ECO:0007669"/>
    <property type="project" value="TreeGrafter"/>
</dbReference>
<dbReference type="GO" id="GO:0030170">
    <property type="term" value="F:pyridoxal phosphate binding"/>
    <property type="evidence" value="ECO:0007669"/>
    <property type="project" value="InterPro"/>
</dbReference>
<dbReference type="GO" id="GO:0003962">
    <property type="term" value="F:cystathionine gamma-synthase activity"/>
    <property type="evidence" value="ECO:0007669"/>
    <property type="project" value="TreeGrafter"/>
</dbReference>
<dbReference type="Gene3D" id="3.40.640.10">
    <property type="entry name" value="Type I PLP-dependent aspartate aminotransferase-like (Major domain)"/>
    <property type="match status" value="1"/>
</dbReference>
<dbReference type="SUPFAM" id="SSF53383">
    <property type="entry name" value="PLP-dependent transferases"/>
    <property type="match status" value="1"/>
</dbReference>
<keyword evidence="7" id="KW-1185">Reference proteome</keyword>
<dbReference type="GO" id="GO:0019346">
    <property type="term" value="P:transsulfuration"/>
    <property type="evidence" value="ECO:0007669"/>
    <property type="project" value="InterPro"/>
</dbReference>
<comment type="cofactor">
    <cofactor evidence="1 5">
        <name>pyridoxal 5'-phosphate</name>
        <dbReference type="ChEBI" id="CHEBI:597326"/>
    </cofactor>
</comment>
<feature type="modified residue" description="N6-(pyridoxal phosphate)lysine" evidence="4">
    <location>
        <position position="195"/>
    </location>
</feature>
<evidence type="ECO:0000256" key="4">
    <source>
        <dbReference type="PIRSR" id="PIRSR001434-2"/>
    </source>
</evidence>
<dbReference type="Pfam" id="PF01053">
    <property type="entry name" value="Cys_Met_Meta_PP"/>
    <property type="match status" value="1"/>
</dbReference>
<dbReference type="FunFam" id="3.90.1150.10:FF:000008">
    <property type="entry name" value="Cystathionine gamma-synthase"/>
    <property type="match status" value="1"/>
</dbReference>
<accession>A0A1Y6BD56</accession>
<dbReference type="InterPro" id="IPR000277">
    <property type="entry name" value="Cys/Met-Metab_PyrdxlP-dep_enz"/>
</dbReference>
<dbReference type="PANTHER" id="PTHR11808">
    <property type="entry name" value="TRANS-SULFURATION ENZYME FAMILY MEMBER"/>
    <property type="match status" value="1"/>
</dbReference>
<keyword evidence="6" id="KW-0456">Lyase</keyword>
<dbReference type="PROSITE" id="PS00868">
    <property type="entry name" value="CYS_MET_METAB_PP"/>
    <property type="match status" value="1"/>
</dbReference>
<dbReference type="CDD" id="cd00614">
    <property type="entry name" value="CGS_like"/>
    <property type="match status" value="1"/>
</dbReference>
<comment type="similarity">
    <text evidence="2 5">Belongs to the trans-sulfuration enzymes family.</text>
</comment>
<dbReference type="InterPro" id="IPR015421">
    <property type="entry name" value="PyrdxlP-dep_Trfase_major"/>
</dbReference>
<organism evidence="6 7">
    <name type="scientific">Pseudogulbenkiania subflava DSM 22618</name>
    <dbReference type="NCBI Taxonomy" id="1123014"/>
    <lineage>
        <taxon>Bacteria</taxon>
        <taxon>Pseudomonadati</taxon>
        <taxon>Pseudomonadota</taxon>
        <taxon>Betaproteobacteria</taxon>
        <taxon>Neisseriales</taxon>
        <taxon>Chromobacteriaceae</taxon>
        <taxon>Pseudogulbenkiania</taxon>
    </lineage>
</organism>
<dbReference type="InterPro" id="IPR015422">
    <property type="entry name" value="PyrdxlP-dep_Trfase_small"/>
</dbReference>
<dbReference type="FunFam" id="3.40.640.10:FF:000009">
    <property type="entry name" value="Cystathionine gamma-synthase homolog"/>
    <property type="match status" value="1"/>
</dbReference>
<dbReference type="RefSeq" id="WP_085274654.1">
    <property type="nucleotide sequence ID" value="NZ_FXAG01000001.1"/>
</dbReference>
<dbReference type="PIRSF" id="PIRSF001434">
    <property type="entry name" value="CGS"/>
    <property type="match status" value="1"/>
</dbReference>
<dbReference type="STRING" id="1123014.SAMN02745746_00273"/>
<evidence type="ECO:0000256" key="5">
    <source>
        <dbReference type="RuleBase" id="RU362118"/>
    </source>
</evidence>
<evidence type="ECO:0000256" key="1">
    <source>
        <dbReference type="ARBA" id="ARBA00001933"/>
    </source>
</evidence>
<proteinExistence type="inferred from homology"/>
<dbReference type="InterPro" id="IPR054542">
    <property type="entry name" value="Cys_met_metab_PP"/>
</dbReference>
<dbReference type="GO" id="GO:0019343">
    <property type="term" value="P:cysteine biosynthetic process via cystathionine"/>
    <property type="evidence" value="ECO:0007669"/>
    <property type="project" value="TreeGrafter"/>
</dbReference>
<reference evidence="7" key="1">
    <citation type="submission" date="2017-04" db="EMBL/GenBank/DDBJ databases">
        <authorList>
            <person name="Varghese N."/>
            <person name="Submissions S."/>
        </authorList>
    </citation>
    <scope>NUCLEOTIDE SEQUENCE [LARGE SCALE GENOMIC DNA]</scope>
    <source>
        <strain evidence="7">DSM 22618</strain>
    </source>
</reference>
<dbReference type="InterPro" id="IPR015424">
    <property type="entry name" value="PyrdxlP-dep_Trfase"/>
</dbReference>